<keyword evidence="2" id="KW-1185">Reference proteome</keyword>
<dbReference type="Proteomes" id="UP000054776">
    <property type="component" value="Unassembled WGS sequence"/>
</dbReference>
<dbReference type="InParanoid" id="A0A0V1B8X7"/>
<comment type="caution">
    <text evidence="1">The sequence shown here is derived from an EMBL/GenBank/DDBJ whole genome shotgun (WGS) entry which is preliminary data.</text>
</comment>
<proteinExistence type="predicted"/>
<dbReference type="OrthoDB" id="5932015at2759"/>
<dbReference type="AlphaFoldDB" id="A0A0V1B8X7"/>
<evidence type="ECO:0000313" key="1">
    <source>
        <dbReference type="EMBL" id="KRY33438.1"/>
    </source>
</evidence>
<dbReference type="EMBL" id="JYDH01000082">
    <property type="protein sequence ID" value="KRY33438.1"/>
    <property type="molecule type" value="Genomic_DNA"/>
</dbReference>
<accession>A0A0V1B8X7</accession>
<sequence length="77" mass="8546">MGSEFEDSRPTVTRFQPKQRLAISALEIFLTSNLVPVIGENIDGFAVKFWPAGVEEMGSKCEVLLDIAFLEFALGMH</sequence>
<name>A0A0V1B8X7_TRISP</name>
<evidence type="ECO:0000313" key="2">
    <source>
        <dbReference type="Proteomes" id="UP000054776"/>
    </source>
</evidence>
<protein>
    <submittedName>
        <fullName evidence="1">Uncharacterized protein</fullName>
    </submittedName>
</protein>
<organism evidence="1 2">
    <name type="scientific">Trichinella spiralis</name>
    <name type="common">Trichina worm</name>
    <dbReference type="NCBI Taxonomy" id="6334"/>
    <lineage>
        <taxon>Eukaryota</taxon>
        <taxon>Metazoa</taxon>
        <taxon>Ecdysozoa</taxon>
        <taxon>Nematoda</taxon>
        <taxon>Enoplea</taxon>
        <taxon>Dorylaimia</taxon>
        <taxon>Trichinellida</taxon>
        <taxon>Trichinellidae</taxon>
        <taxon>Trichinella</taxon>
    </lineage>
</organism>
<gene>
    <name evidence="1" type="ORF">T01_7321</name>
</gene>
<reference evidence="1 2" key="1">
    <citation type="submission" date="2015-01" db="EMBL/GenBank/DDBJ databases">
        <title>Evolution of Trichinella species and genotypes.</title>
        <authorList>
            <person name="Korhonen P.K."/>
            <person name="Edoardo P."/>
            <person name="Giuseppe L.R."/>
            <person name="Gasser R.B."/>
        </authorList>
    </citation>
    <scope>NUCLEOTIDE SEQUENCE [LARGE SCALE GENOMIC DNA]</scope>
    <source>
        <strain evidence="1">ISS3</strain>
    </source>
</reference>